<dbReference type="InterPro" id="IPR044068">
    <property type="entry name" value="CB"/>
</dbReference>
<evidence type="ECO:0000256" key="1">
    <source>
        <dbReference type="ARBA" id="ARBA00022908"/>
    </source>
</evidence>
<dbReference type="InterPro" id="IPR013762">
    <property type="entry name" value="Integrase-like_cat_sf"/>
</dbReference>
<dbReference type="SUPFAM" id="SSF56349">
    <property type="entry name" value="DNA breaking-rejoining enzymes"/>
    <property type="match status" value="1"/>
</dbReference>
<keyword evidence="3" id="KW-0233">DNA recombination</keyword>
<dbReference type="HOGENOM" id="CLU_028383_0_0_5"/>
<evidence type="ECO:0000259" key="5">
    <source>
        <dbReference type="PROSITE" id="PS51898"/>
    </source>
</evidence>
<dbReference type="KEGG" id="rva:Rvan_3190"/>
<evidence type="ECO:0000256" key="4">
    <source>
        <dbReference type="PROSITE-ProRule" id="PRU01248"/>
    </source>
</evidence>
<dbReference type="Pfam" id="PF00589">
    <property type="entry name" value="Phage_integrase"/>
    <property type="match status" value="1"/>
</dbReference>
<accession>E3I1L1</accession>
<dbReference type="AlphaFoldDB" id="E3I1L1"/>
<evidence type="ECO:0000256" key="3">
    <source>
        <dbReference type="ARBA" id="ARBA00023172"/>
    </source>
</evidence>
<dbReference type="CDD" id="cd00397">
    <property type="entry name" value="DNA_BRE_C"/>
    <property type="match status" value="1"/>
</dbReference>
<proteinExistence type="predicted"/>
<gene>
    <name evidence="7" type="ordered locus">Rvan_3190</name>
</gene>
<dbReference type="eggNOG" id="COG4974">
    <property type="taxonomic scope" value="Bacteria"/>
</dbReference>
<name>E3I1L1_RHOVT</name>
<keyword evidence="8" id="KW-1185">Reference proteome</keyword>
<feature type="domain" description="Tyr recombinase" evidence="5">
    <location>
        <begin position="353"/>
        <end position="551"/>
    </location>
</feature>
<dbReference type="InterPro" id="IPR002104">
    <property type="entry name" value="Integrase_catalytic"/>
</dbReference>
<evidence type="ECO:0000313" key="8">
    <source>
        <dbReference type="Proteomes" id="UP000001399"/>
    </source>
</evidence>
<sequence>MTIVRHQILNLDQLRAVISERNDLQVQTRRELASAIKRFCQIAGVEPGQVAADPMAIRCLRARASWQLAGISEEAWRNILSRVTRSFELAGIDVARRHRRSGLIPEWQSFLNALPTEDAVKRLRRFAGWCSSQAINPQAVSAETFSAFLVYLETQSIQRNVRQRWHEARCCWNKVVAIPGSAFPKMANTAPPRWASRSLADFPQALQDDIAGWLDALANPQFDDERDALRPATLRNYEGAVRRTLSRLIDAGFAPEDFPDLESLFTPDRIRRAVDQVREGRNAEEAHPTLHAMAQALLSAFRHIEVAPDHPRFVAQQAALAILRKLANKVRNRQCSMVKKNRTRLAALSTPAAGRRFRTLHLEVARRYAKIANPTVGQALDMQMAAMHMLLLHVPLRIANLSTMDLDRHTTRPAGGKPGPWRIAFEPSEMKNGRPYDALLSEEATAFLVDYLARFHPLIAKGRGATVFPSSRTGKPKSTVSLSKQYSGFLARELGLQVNPHLLRHYAGMAWLDAMPGEYQGLAKLLGHASTRTTEAFYTGAEAKTAQSRWQHLLEGMIEEDKAAMTKTRRAA</sequence>
<dbReference type="PROSITE" id="PS51898">
    <property type="entry name" value="TYR_RECOMBINASE"/>
    <property type="match status" value="1"/>
</dbReference>
<keyword evidence="1" id="KW-0229">DNA integration</keyword>
<feature type="domain" description="Core-binding (CB)" evidence="6">
    <location>
        <begin position="204"/>
        <end position="305"/>
    </location>
</feature>
<dbReference type="STRING" id="648757.Rvan_3190"/>
<dbReference type="GO" id="GO:0006310">
    <property type="term" value="P:DNA recombination"/>
    <property type="evidence" value="ECO:0007669"/>
    <property type="project" value="UniProtKB-KW"/>
</dbReference>
<dbReference type="EMBL" id="CP002292">
    <property type="protein sequence ID" value="ADP72386.1"/>
    <property type="molecule type" value="Genomic_DNA"/>
</dbReference>
<dbReference type="GO" id="GO:0003677">
    <property type="term" value="F:DNA binding"/>
    <property type="evidence" value="ECO:0007669"/>
    <property type="project" value="UniProtKB-UniRule"/>
</dbReference>
<dbReference type="PROSITE" id="PS51900">
    <property type="entry name" value="CB"/>
    <property type="match status" value="1"/>
</dbReference>
<dbReference type="GO" id="GO:0015074">
    <property type="term" value="P:DNA integration"/>
    <property type="evidence" value="ECO:0007669"/>
    <property type="project" value="UniProtKB-KW"/>
</dbReference>
<evidence type="ECO:0000256" key="2">
    <source>
        <dbReference type="ARBA" id="ARBA00023125"/>
    </source>
</evidence>
<dbReference type="RefSeq" id="WP_013420746.1">
    <property type="nucleotide sequence ID" value="NC_014664.1"/>
</dbReference>
<organism evidence="7 8">
    <name type="scientific">Rhodomicrobium vannielii (strain ATCC 17100 / DSM 162 / LMG 4299 / NCIMB 10020 / ATH 3.1.1)</name>
    <dbReference type="NCBI Taxonomy" id="648757"/>
    <lineage>
        <taxon>Bacteria</taxon>
        <taxon>Pseudomonadati</taxon>
        <taxon>Pseudomonadota</taxon>
        <taxon>Alphaproteobacteria</taxon>
        <taxon>Hyphomicrobiales</taxon>
        <taxon>Hyphomicrobiaceae</taxon>
        <taxon>Rhodomicrobium</taxon>
    </lineage>
</organism>
<dbReference type="Proteomes" id="UP000001399">
    <property type="component" value="Chromosome"/>
</dbReference>
<keyword evidence="2 4" id="KW-0238">DNA-binding</keyword>
<evidence type="ECO:0000259" key="6">
    <source>
        <dbReference type="PROSITE" id="PS51900"/>
    </source>
</evidence>
<reference evidence="8" key="1">
    <citation type="journal article" date="2011" name="J. Bacteriol.">
        <title>Genome sequences of eight morphologically diverse alphaproteobacteria.</title>
        <authorList>
            <consortium name="US DOE Joint Genome Institute"/>
            <person name="Brown P.J."/>
            <person name="Kysela D.T."/>
            <person name="Buechlein A."/>
            <person name="Hemmerich C."/>
            <person name="Brun Y.V."/>
        </authorList>
    </citation>
    <scope>NUCLEOTIDE SEQUENCE [LARGE SCALE GENOMIC DNA]</scope>
    <source>
        <strain evidence="8">ATCC 17100 / ATH 3.1.1 / DSM 162 / LMG 4299</strain>
    </source>
</reference>
<protein>
    <submittedName>
        <fullName evidence="7">Integrase family protein</fullName>
    </submittedName>
</protein>
<dbReference type="Gene3D" id="1.10.443.10">
    <property type="entry name" value="Intergrase catalytic core"/>
    <property type="match status" value="1"/>
</dbReference>
<dbReference type="InterPro" id="IPR011010">
    <property type="entry name" value="DNA_brk_join_enz"/>
</dbReference>
<evidence type="ECO:0000313" key="7">
    <source>
        <dbReference type="EMBL" id="ADP72386.1"/>
    </source>
</evidence>